<dbReference type="RefSeq" id="WP_354007247.1">
    <property type="nucleotide sequence ID" value="NZ_JBEWTA010000001.1"/>
</dbReference>
<dbReference type="GO" id="GO:0016787">
    <property type="term" value="F:hydrolase activity"/>
    <property type="evidence" value="ECO:0007669"/>
    <property type="project" value="UniProtKB-KW"/>
</dbReference>
<dbReference type="InterPro" id="IPR036412">
    <property type="entry name" value="HAD-like_sf"/>
</dbReference>
<sequence>MNILYFLEPREELGNPKFRLGTIRNHISKEILAIEKADNNNEVRLLTSDEVRKACLEEKLLSGKNIFAIRQGELKKYFPNEREISKKFFTGEFDKKDENIMHRLCRKAIGNWSPDIIVCYEGAAPYLNSMFPEAVFINSTLGMLSRAPFPELGCFDPCGVFKLSYLKKFENELRSLKASPYQIELLEKLRNKYSQYIKKNNPIRPEDIPGNFDKIILLPLQVTGYFAFDDNLPEGIKCENQLDFVKYVLETVPSSIGVYVTLHGAEDDLFDETTLKILREKHSNFLFSPEIQKIRWCSQWLLPYVDGVATVSSSVGLQAIIWKKPVFTFGDSHVSAFNAGELLDSERLLDEEHDFDGALFHLLTRYYPLMKDQVQNGEWLLSFFHKAIEKKKNGDIKFDYFDKPDSEYLAIERIIKNLNDVQTLTDIERFASHMNSTRVVDIDAAKKSILEHDVVSFDIFDTLITRRLMHPNHLFDLMDIEAREIFSQEGVDLERFGGFRNLRERAANRIIRGVKKAGGEEILFKNIYNEIKKLTGISHQANLKLRKLELRTEKEVITVRDLGKELFDFAISKGKEIILVSDMYLDKKDIEFIIKKNGISGYKECYVSSSFNKLKKTGTLFKVVLDSYPNKEIIHFGDNHLSDVVRAVEAGLSAIHLPMINETYMASRLARDSLSSSEVVDSLSSSLMHGVISRHFYDNKILNDSWFNNSPYRMGFEACGPILLGFTKWVMECAIRDGVEDLYFLARDGYLVKKIYDQIAKNTPNAPKSHYLLASRRCYNTASLKSEQDILDSMSLSFSKVPLHKIMYARFGINKDEINHKTLSASGLNSLDQIVDIKRRSQLNKFKRFLSANKELILEKAEKERNCLLEYLDTMGLNNKRNISVVDIGHNASLQRSLGRLLGSRADIGGYYFMTYHGAKEVFDEGFNIQGYLADFEESRFSSHPYCKNIGMFEFLFLPAIPSFKRFTYDQNNKISEEYVGGDETARFGVINVVHKGVEDYVKVVLRTLNNRIDAYNVSKNRSLKTYIEFIQSPYAKDAAMFDGLSFVDQFGGSDARYLIATPAFNKITADNYSDYIQDSWWREGAASLVNEVSPSNRSYEIKVEKNIDLKIDDLSIYKRKVKKLKNDPKAFLYDSKLAKLIRKAVHISST</sequence>
<proteinExistence type="predicted"/>
<dbReference type="Gene3D" id="3.40.50.1000">
    <property type="entry name" value="HAD superfamily/HAD-like"/>
    <property type="match status" value="1"/>
</dbReference>
<dbReference type="Proteomes" id="UP001549366">
    <property type="component" value="Unassembled WGS sequence"/>
</dbReference>
<dbReference type="Gene3D" id="1.10.150.400">
    <property type="match status" value="1"/>
</dbReference>
<reference evidence="1 2" key="1">
    <citation type="submission" date="2024-06" db="EMBL/GenBank/DDBJ databases">
        <title>Genomic Encyclopedia of Type Strains, Phase V (KMG-V): Genome sequencing to study the core and pangenomes of soil and plant-associated prokaryotes.</title>
        <authorList>
            <person name="Whitman W."/>
        </authorList>
    </citation>
    <scope>NUCLEOTIDE SEQUENCE [LARGE SCALE GENOMIC DNA]</scope>
    <source>
        <strain evidence="1 2">NE40</strain>
    </source>
</reference>
<gene>
    <name evidence="1" type="ORF">V5J35_002262</name>
</gene>
<evidence type="ECO:0000313" key="2">
    <source>
        <dbReference type="Proteomes" id="UP001549366"/>
    </source>
</evidence>
<organism evidence="1 2">
    <name type="scientific">Endozoicomonas lisbonensis</name>
    <dbReference type="NCBI Taxonomy" id="3120522"/>
    <lineage>
        <taxon>Bacteria</taxon>
        <taxon>Pseudomonadati</taxon>
        <taxon>Pseudomonadota</taxon>
        <taxon>Gammaproteobacteria</taxon>
        <taxon>Oceanospirillales</taxon>
        <taxon>Endozoicomonadaceae</taxon>
        <taxon>Endozoicomonas</taxon>
    </lineage>
</organism>
<accession>A0ABV2SH34</accession>
<comment type="caution">
    <text evidence="1">The sequence shown here is derived from an EMBL/GenBank/DDBJ whole genome shotgun (WGS) entry which is preliminary data.</text>
</comment>
<name>A0ABV2SH34_9GAMM</name>
<evidence type="ECO:0000313" key="1">
    <source>
        <dbReference type="EMBL" id="MET4757070.1"/>
    </source>
</evidence>
<keyword evidence="1" id="KW-0378">Hydrolase</keyword>
<dbReference type="SUPFAM" id="SSF56784">
    <property type="entry name" value="HAD-like"/>
    <property type="match status" value="1"/>
</dbReference>
<dbReference type="EMBL" id="JBEWTB010000002">
    <property type="protein sequence ID" value="MET4757070.1"/>
    <property type="molecule type" value="Genomic_DNA"/>
</dbReference>
<protein>
    <submittedName>
        <fullName evidence="1">HAD superfamily hydrolase</fullName>
    </submittedName>
</protein>
<keyword evidence="2" id="KW-1185">Reference proteome</keyword>
<dbReference type="InterPro" id="IPR023214">
    <property type="entry name" value="HAD_sf"/>
</dbReference>